<organism evidence="1 2">
    <name type="scientific">Mycobacteroides abscessus subsp. abscessus</name>
    <dbReference type="NCBI Taxonomy" id="1185650"/>
    <lineage>
        <taxon>Bacteria</taxon>
        <taxon>Bacillati</taxon>
        <taxon>Actinomycetota</taxon>
        <taxon>Actinomycetes</taxon>
        <taxon>Mycobacteriales</taxon>
        <taxon>Mycobacteriaceae</taxon>
        <taxon>Mycobacteroides</taxon>
        <taxon>Mycobacteroides abscessus</taxon>
    </lineage>
</organism>
<dbReference type="AlphaFoldDB" id="A0AB38D0M3"/>
<dbReference type="RefSeq" id="WP_070914146.1">
    <property type="nucleotide sequence ID" value="NZ_FSHJ01000005.1"/>
</dbReference>
<evidence type="ECO:0000313" key="1">
    <source>
        <dbReference type="EMBL" id="SIB16504.1"/>
    </source>
</evidence>
<gene>
    <name evidence="1" type="ORF">SAMEA2070301_03078</name>
</gene>
<sequence length="67" mass="8057">MLKPVKRLKKRHRRYVWVDREGTVWVYLKSERNWCTLTWVDGFPELLSTIDDDGWPDGPFYAVPVFS</sequence>
<evidence type="ECO:0000313" key="2">
    <source>
        <dbReference type="Proteomes" id="UP000185210"/>
    </source>
</evidence>
<comment type="caution">
    <text evidence="1">The sequence shown here is derived from an EMBL/GenBank/DDBJ whole genome shotgun (WGS) entry which is preliminary data.</text>
</comment>
<name>A0AB38D0M3_9MYCO</name>
<reference evidence="1 2" key="1">
    <citation type="submission" date="2016-11" db="EMBL/GenBank/DDBJ databases">
        <authorList>
            <consortium name="Pathogen Informatics"/>
        </authorList>
    </citation>
    <scope>NUCLEOTIDE SEQUENCE [LARGE SCALE GENOMIC DNA]</scope>
    <source>
        <strain evidence="1 2">104</strain>
    </source>
</reference>
<proteinExistence type="predicted"/>
<dbReference type="EMBL" id="FSHM01000004">
    <property type="protein sequence ID" value="SIB16504.1"/>
    <property type="molecule type" value="Genomic_DNA"/>
</dbReference>
<dbReference type="Proteomes" id="UP000185210">
    <property type="component" value="Unassembled WGS sequence"/>
</dbReference>
<accession>A0AB38D0M3</accession>
<protein>
    <recommendedName>
        <fullName evidence="3">Transposase</fullName>
    </recommendedName>
</protein>
<evidence type="ECO:0008006" key="3">
    <source>
        <dbReference type="Google" id="ProtNLM"/>
    </source>
</evidence>